<keyword evidence="2" id="KW-0732">Signal</keyword>
<dbReference type="InParanoid" id="A0A7C8ISI3"/>
<feature type="signal peptide" evidence="2">
    <location>
        <begin position="1"/>
        <end position="19"/>
    </location>
</feature>
<feature type="region of interest" description="Disordered" evidence="1">
    <location>
        <begin position="96"/>
        <end position="126"/>
    </location>
</feature>
<gene>
    <name evidence="3" type="ORF">GQX73_g4402</name>
</gene>
<dbReference type="Proteomes" id="UP000481858">
    <property type="component" value="Unassembled WGS sequence"/>
</dbReference>
<accession>A0A7C8ISI3</accession>
<evidence type="ECO:0000313" key="4">
    <source>
        <dbReference type="Proteomes" id="UP000481858"/>
    </source>
</evidence>
<keyword evidence="4" id="KW-1185">Reference proteome</keyword>
<evidence type="ECO:0000256" key="1">
    <source>
        <dbReference type="SAM" id="MobiDB-lite"/>
    </source>
</evidence>
<sequence>MVRFSATATILALAMTVAAVPAPMPALPDPAGEQNVGNGNNGQFIGGQCLSSNDCALGTACCATFGSIGLCSGLGAQFQAGKTGCGFGDGSSATPAIPDDTSSDNNGSGSGSGSNTGTVTVSPGSAGSQNVGLGNGSQFITGQCLSDADCASGCCATGGACAAAAVVNSPQDARECGFIGTLARA</sequence>
<comment type="caution">
    <text evidence="3">The sequence shown here is derived from an EMBL/GenBank/DDBJ whole genome shotgun (WGS) entry which is preliminary data.</text>
</comment>
<dbReference type="AlphaFoldDB" id="A0A7C8ISI3"/>
<name>A0A7C8ISI3_9PEZI</name>
<reference evidence="3 4" key="1">
    <citation type="submission" date="2019-12" db="EMBL/GenBank/DDBJ databases">
        <title>Draft genome sequence of the ascomycete Xylaria multiplex DSM 110363.</title>
        <authorList>
            <person name="Buettner E."/>
            <person name="Kellner H."/>
        </authorList>
    </citation>
    <scope>NUCLEOTIDE SEQUENCE [LARGE SCALE GENOMIC DNA]</scope>
    <source>
        <strain evidence="3 4">DSM 110363</strain>
    </source>
</reference>
<proteinExistence type="predicted"/>
<dbReference type="OrthoDB" id="2132010at2759"/>
<protein>
    <recommendedName>
        <fullName evidence="5">Biotrophy-associated secreted protein 2</fullName>
    </recommendedName>
</protein>
<evidence type="ECO:0000313" key="3">
    <source>
        <dbReference type="EMBL" id="KAF2969158.1"/>
    </source>
</evidence>
<feature type="chain" id="PRO_5028911809" description="Biotrophy-associated secreted protein 2" evidence="2">
    <location>
        <begin position="20"/>
        <end position="185"/>
    </location>
</feature>
<dbReference type="EMBL" id="WUBL01000040">
    <property type="protein sequence ID" value="KAF2969158.1"/>
    <property type="molecule type" value="Genomic_DNA"/>
</dbReference>
<feature type="compositionally biased region" description="Low complexity" evidence="1">
    <location>
        <begin position="115"/>
        <end position="125"/>
    </location>
</feature>
<feature type="compositionally biased region" description="Low complexity" evidence="1">
    <location>
        <begin position="98"/>
        <end position="107"/>
    </location>
</feature>
<evidence type="ECO:0008006" key="5">
    <source>
        <dbReference type="Google" id="ProtNLM"/>
    </source>
</evidence>
<evidence type="ECO:0000256" key="2">
    <source>
        <dbReference type="SAM" id="SignalP"/>
    </source>
</evidence>
<organism evidence="3 4">
    <name type="scientific">Xylaria multiplex</name>
    <dbReference type="NCBI Taxonomy" id="323545"/>
    <lineage>
        <taxon>Eukaryota</taxon>
        <taxon>Fungi</taxon>
        <taxon>Dikarya</taxon>
        <taxon>Ascomycota</taxon>
        <taxon>Pezizomycotina</taxon>
        <taxon>Sordariomycetes</taxon>
        <taxon>Xylariomycetidae</taxon>
        <taxon>Xylariales</taxon>
        <taxon>Xylariaceae</taxon>
        <taxon>Xylaria</taxon>
    </lineage>
</organism>